<dbReference type="CDD" id="cd00801">
    <property type="entry name" value="INT_P4_C"/>
    <property type="match status" value="1"/>
</dbReference>
<dbReference type="InterPro" id="IPR013762">
    <property type="entry name" value="Integrase-like_cat_sf"/>
</dbReference>
<evidence type="ECO:0000313" key="6">
    <source>
        <dbReference type="EMBL" id="QFI56408.1"/>
    </source>
</evidence>
<dbReference type="GO" id="GO:0015074">
    <property type="term" value="P:DNA integration"/>
    <property type="evidence" value="ECO:0007669"/>
    <property type="project" value="UniProtKB-KW"/>
</dbReference>
<dbReference type="Gene3D" id="1.10.443.10">
    <property type="entry name" value="Intergrase catalytic core"/>
    <property type="match status" value="1"/>
</dbReference>
<dbReference type="PANTHER" id="PTHR30629">
    <property type="entry name" value="PROPHAGE INTEGRASE"/>
    <property type="match status" value="1"/>
</dbReference>
<feature type="domain" description="Tyr recombinase" evidence="5">
    <location>
        <begin position="198"/>
        <end position="393"/>
    </location>
</feature>
<dbReference type="SUPFAM" id="SSF56349">
    <property type="entry name" value="DNA breaking-rejoining enzymes"/>
    <property type="match status" value="1"/>
</dbReference>
<dbReference type="PROSITE" id="PS51898">
    <property type="entry name" value="TYR_RECOMBINASE"/>
    <property type="match status" value="1"/>
</dbReference>
<comment type="similarity">
    <text evidence="1">Belongs to the 'phage' integrase family.</text>
</comment>
<organism evidence="6 7">
    <name type="scientific">Aeromonas simiae</name>
    <dbReference type="NCBI Taxonomy" id="218936"/>
    <lineage>
        <taxon>Bacteria</taxon>
        <taxon>Pseudomonadati</taxon>
        <taxon>Pseudomonadota</taxon>
        <taxon>Gammaproteobacteria</taxon>
        <taxon>Aeromonadales</taxon>
        <taxon>Aeromonadaceae</taxon>
        <taxon>Aeromonas</taxon>
    </lineage>
</organism>
<dbReference type="Pfam" id="PF00589">
    <property type="entry name" value="Phage_integrase"/>
    <property type="match status" value="1"/>
</dbReference>
<protein>
    <submittedName>
        <fullName evidence="6">Site-specific integrase</fullName>
    </submittedName>
</protein>
<gene>
    <name evidence="6" type="ORF">FE240_18020</name>
</gene>
<dbReference type="KEGG" id="asim:FE240_18020"/>
<evidence type="ECO:0000256" key="1">
    <source>
        <dbReference type="ARBA" id="ARBA00008857"/>
    </source>
</evidence>
<keyword evidence="4" id="KW-0233">DNA recombination</keyword>
<dbReference type="Pfam" id="PF13356">
    <property type="entry name" value="Arm-DNA-bind_3"/>
    <property type="match status" value="1"/>
</dbReference>
<dbReference type="InterPro" id="IPR010998">
    <property type="entry name" value="Integrase_recombinase_N"/>
</dbReference>
<evidence type="ECO:0000256" key="4">
    <source>
        <dbReference type="ARBA" id="ARBA00023172"/>
    </source>
</evidence>
<evidence type="ECO:0000259" key="5">
    <source>
        <dbReference type="PROSITE" id="PS51898"/>
    </source>
</evidence>
<dbReference type="EMBL" id="CP040449">
    <property type="protein sequence ID" value="QFI56408.1"/>
    <property type="molecule type" value="Genomic_DNA"/>
</dbReference>
<evidence type="ECO:0000313" key="7">
    <source>
        <dbReference type="Proteomes" id="UP000594034"/>
    </source>
</evidence>
<dbReference type="Gene3D" id="3.30.160.390">
    <property type="entry name" value="Integrase, DNA-binding domain"/>
    <property type="match status" value="1"/>
</dbReference>
<accession>A0A5J6X2F1</accession>
<keyword evidence="3" id="KW-0238">DNA-binding</keyword>
<dbReference type="InterPro" id="IPR011010">
    <property type="entry name" value="DNA_brk_join_enz"/>
</dbReference>
<dbReference type="PANTHER" id="PTHR30629:SF2">
    <property type="entry name" value="PROPHAGE INTEGRASE INTS-RELATED"/>
    <property type="match status" value="1"/>
</dbReference>
<dbReference type="GO" id="GO:0006310">
    <property type="term" value="P:DNA recombination"/>
    <property type="evidence" value="ECO:0007669"/>
    <property type="project" value="UniProtKB-KW"/>
</dbReference>
<dbReference type="InterPro" id="IPR025166">
    <property type="entry name" value="Integrase_DNA_bind_dom"/>
</dbReference>
<dbReference type="RefSeq" id="WP_069140142.1">
    <property type="nucleotide sequence ID" value="NZ_CP040449.1"/>
</dbReference>
<dbReference type="Pfam" id="PF22022">
    <property type="entry name" value="Phage_int_M"/>
    <property type="match status" value="1"/>
</dbReference>
<name>A0A5J6X2F1_9GAMM</name>
<dbReference type="InterPro" id="IPR053876">
    <property type="entry name" value="Phage_int_M"/>
</dbReference>
<dbReference type="Gene3D" id="1.10.150.130">
    <property type="match status" value="1"/>
</dbReference>
<dbReference type="InterPro" id="IPR038488">
    <property type="entry name" value="Integrase_DNA-bd_sf"/>
</dbReference>
<dbReference type="InterPro" id="IPR050808">
    <property type="entry name" value="Phage_Integrase"/>
</dbReference>
<keyword evidence="7" id="KW-1185">Reference proteome</keyword>
<dbReference type="AlphaFoldDB" id="A0A5J6X2F1"/>
<evidence type="ECO:0000256" key="2">
    <source>
        <dbReference type="ARBA" id="ARBA00022908"/>
    </source>
</evidence>
<dbReference type="Proteomes" id="UP000594034">
    <property type="component" value="Chromosome"/>
</dbReference>
<keyword evidence="2" id="KW-0229">DNA integration</keyword>
<proteinExistence type="inferred from homology"/>
<sequence length="403" mass="45765">MAMTAKQVAALAKAGEPIRKSDGKGLYFVVPDSGSPYWALRYSVDGKRKQMTLGQYADMSLADARTEAEVFKRELRQGVDPLIAKQRQKWIGISSVDDLFQDWYTNDLLPRLKHPNIPARIFNKDIKPVIGELKIHDVTALDVREVIHRVRDSGRPTVANDTLGYMKQLFNHAVKLELTANNPASPFTINDAGGLEESRARALKLDEVEQVFKVFRKHLNSFGRDNYLSCCLFLVLGNRKSELCEAPWSEFDLGQYVWHIPQERVKTGIPISIPLPGQAMEWLNELKVRSLGSEYVFPARRRSKLPHMGPDTLNRAISKLFGREAGRKIQPPNVMGDIKHFTVHDLRRTFRSLASSVGTPRHIARLCTNHRQGGVDGIYDRHEYFEERKAAHQKVADLVSPYL</sequence>
<reference evidence="6 7" key="1">
    <citation type="submission" date="2019-05" db="EMBL/GenBank/DDBJ databases">
        <title>OXA-830, a novel chromosomally encoded expanded-spectrum class D beta-lactamase in Aeromonas simiae.</title>
        <authorList>
            <person name="Zhou W."/>
            <person name="Chen Q."/>
        </authorList>
    </citation>
    <scope>NUCLEOTIDE SEQUENCE [LARGE SCALE GENOMIC DNA]</scope>
    <source>
        <strain evidence="6 7">A6</strain>
    </source>
</reference>
<dbReference type="GO" id="GO:0003677">
    <property type="term" value="F:DNA binding"/>
    <property type="evidence" value="ECO:0007669"/>
    <property type="project" value="UniProtKB-KW"/>
</dbReference>
<dbReference type="InterPro" id="IPR002104">
    <property type="entry name" value="Integrase_catalytic"/>
</dbReference>
<evidence type="ECO:0000256" key="3">
    <source>
        <dbReference type="ARBA" id="ARBA00023125"/>
    </source>
</evidence>